<sequence>MHAEQLPFYIGRYRATARLGSGGMGVVYLATDERLNRQVAIKKLLRNPNSSNAGERIRREALLLAQLNHNNIVQLYDVVESEHDIALVMEYVDGCNLERWQKEHAPDLEQKLQLLKQICAGLIRAHGAGIIHRDLKAENILVDSNGTVKITDFGIAKHWNEDSDLTREQHVAGSWGTMSPEQAQGKPLDNRSDLFALGVLAYRLLCGQNPFGENNSPYVVVDRIVKSPHPPAARLAPELPQSLCQLLDQLLAKTPEQRPLNAATVAAELETLLMQMRGNTTSFTRTHSITATVTAESFFQHRKPAVNWWRRSAIAAVAVCVLGVAALLLNNPGGTPIQPAQGKYIAVLDTTTPAAQPETPDSRNRQLLTSNVLSALKQGLSAREGLYLISYAESHKLSGLPLATQAKSLNADLLLIPAIDCDSRSCELSLELLDSDTLAVIDSRSTRLSLEEGLESRARTLYQIDNLLEAFPPRESHQASNISAEDYLTYLEIYDRRTDYLNLGELLDQLDALQQRASAFAPLYELYTEMVIDHEFNTRAAEADARLADLLYKAPARLNNQPELLISELRLAILRNDPGRAEALLARLKLTLPDKASYHHLSAIYHHHRGDYPQALAHIDSALALRTSYAYLDHKALTLTISGDMDAANQVLKQAIALNSDGIDAVSLLAANMLDAGNAEETIRLLSEAGLDRIGPMDTYNLCLAYYIEKQYTQSQSCFARVSSLAPKDADPLLYRAEIAREQQQPNKALEFARRALHITHDRTDWEGLLMQARAYAELGEAEKAVENLLKIRRDAPDDLYTNYARAQVYITTGDLLSAKAHIRKTLEQGISPIWYCTARFVKICNIPAFNDLRQQYPGLCNNAGSEDQAGNSQIASHRETSANL</sequence>
<dbReference type="GO" id="GO:0016301">
    <property type="term" value="F:kinase activity"/>
    <property type="evidence" value="ECO:0007669"/>
    <property type="project" value="UniProtKB-KW"/>
</dbReference>
<dbReference type="CDD" id="cd14014">
    <property type="entry name" value="STKc_PknB_like"/>
    <property type="match status" value="1"/>
</dbReference>
<dbReference type="InterPro" id="IPR000719">
    <property type="entry name" value="Prot_kinase_dom"/>
</dbReference>
<keyword evidence="8" id="KW-1185">Reference proteome</keyword>
<feature type="domain" description="Protein kinase" evidence="6">
    <location>
        <begin position="13"/>
        <end position="273"/>
    </location>
</feature>
<evidence type="ECO:0000256" key="2">
    <source>
        <dbReference type="ARBA" id="ARBA00022741"/>
    </source>
</evidence>
<evidence type="ECO:0000313" key="7">
    <source>
        <dbReference type="EMBL" id="WGL16124.1"/>
    </source>
</evidence>
<dbReference type="SMART" id="SM00028">
    <property type="entry name" value="TPR"/>
    <property type="match status" value="4"/>
</dbReference>
<dbReference type="Gene3D" id="1.10.510.10">
    <property type="entry name" value="Transferase(Phosphotransferase) domain 1"/>
    <property type="match status" value="1"/>
</dbReference>
<dbReference type="PROSITE" id="PS50011">
    <property type="entry name" value="PROTEIN_KINASE_DOM"/>
    <property type="match status" value="1"/>
</dbReference>
<dbReference type="PANTHER" id="PTHR43289:SF6">
    <property type="entry name" value="SERINE_THREONINE-PROTEIN KINASE NEKL-3"/>
    <property type="match status" value="1"/>
</dbReference>
<keyword evidence="1" id="KW-0808">Transferase</keyword>
<dbReference type="SUPFAM" id="SSF81901">
    <property type="entry name" value="HCP-like"/>
    <property type="match status" value="1"/>
</dbReference>
<dbReference type="Gene3D" id="3.30.200.20">
    <property type="entry name" value="Phosphorylase Kinase, domain 1"/>
    <property type="match status" value="1"/>
</dbReference>
<evidence type="ECO:0000259" key="6">
    <source>
        <dbReference type="PROSITE" id="PS50011"/>
    </source>
</evidence>
<dbReference type="Pfam" id="PF00069">
    <property type="entry name" value="Pkinase"/>
    <property type="match status" value="1"/>
</dbReference>
<reference evidence="7 8" key="1">
    <citation type="submission" date="2023-02" db="EMBL/GenBank/DDBJ databases">
        <title>Description and genomic characterization of Microbulbifer bruguierae sp. nov., isolated from the sediment of mangrove plant Bruguiera sexangula.</title>
        <authorList>
            <person name="Long M."/>
        </authorList>
    </citation>
    <scope>NUCLEOTIDE SEQUENCE [LARGE SCALE GENOMIC DNA]</scope>
    <source>
        <strain evidence="7 8">H12</strain>
    </source>
</reference>
<dbReference type="SUPFAM" id="SSF56112">
    <property type="entry name" value="Protein kinase-like (PK-like)"/>
    <property type="match status" value="1"/>
</dbReference>
<organism evidence="7 8">
    <name type="scientific">Microbulbifer bruguierae</name>
    <dbReference type="NCBI Taxonomy" id="3029061"/>
    <lineage>
        <taxon>Bacteria</taxon>
        <taxon>Pseudomonadati</taxon>
        <taxon>Pseudomonadota</taxon>
        <taxon>Gammaproteobacteria</taxon>
        <taxon>Cellvibrionales</taxon>
        <taxon>Microbulbiferaceae</taxon>
        <taxon>Microbulbifer</taxon>
    </lineage>
</organism>
<gene>
    <name evidence="7" type="ORF">PVT68_15280</name>
</gene>
<feature type="binding site" evidence="5">
    <location>
        <position position="43"/>
    </location>
    <ligand>
        <name>ATP</name>
        <dbReference type="ChEBI" id="CHEBI:30616"/>
    </ligand>
</feature>
<dbReference type="PROSITE" id="PS00108">
    <property type="entry name" value="PROTEIN_KINASE_ST"/>
    <property type="match status" value="1"/>
</dbReference>
<accession>A0ABY8NB22</accession>
<name>A0ABY8NB22_9GAMM</name>
<keyword evidence="3 7" id="KW-0418">Kinase</keyword>
<proteinExistence type="predicted"/>
<dbReference type="InterPro" id="IPR011990">
    <property type="entry name" value="TPR-like_helical_dom_sf"/>
</dbReference>
<evidence type="ECO:0000256" key="1">
    <source>
        <dbReference type="ARBA" id="ARBA00022679"/>
    </source>
</evidence>
<evidence type="ECO:0000256" key="4">
    <source>
        <dbReference type="ARBA" id="ARBA00022840"/>
    </source>
</evidence>
<dbReference type="Proteomes" id="UP001236500">
    <property type="component" value="Chromosome"/>
</dbReference>
<evidence type="ECO:0000256" key="5">
    <source>
        <dbReference type="PROSITE-ProRule" id="PRU10141"/>
    </source>
</evidence>
<dbReference type="InterPro" id="IPR011009">
    <property type="entry name" value="Kinase-like_dom_sf"/>
</dbReference>
<keyword evidence="4 5" id="KW-0067">ATP-binding</keyword>
<evidence type="ECO:0000256" key="3">
    <source>
        <dbReference type="ARBA" id="ARBA00022777"/>
    </source>
</evidence>
<dbReference type="InterPro" id="IPR019734">
    <property type="entry name" value="TPR_rpt"/>
</dbReference>
<dbReference type="Gene3D" id="1.25.40.10">
    <property type="entry name" value="Tetratricopeptide repeat domain"/>
    <property type="match status" value="2"/>
</dbReference>
<keyword evidence="2 5" id="KW-0547">Nucleotide-binding</keyword>
<dbReference type="InterPro" id="IPR008271">
    <property type="entry name" value="Ser/Thr_kinase_AS"/>
</dbReference>
<protein>
    <submittedName>
        <fullName evidence="7">Protein kinase</fullName>
    </submittedName>
</protein>
<dbReference type="PANTHER" id="PTHR43289">
    <property type="entry name" value="MITOGEN-ACTIVATED PROTEIN KINASE KINASE KINASE 20-RELATED"/>
    <property type="match status" value="1"/>
</dbReference>
<evidence type="ECO:0000313" key="8">
    <source>
        <dbReference type="Proteomes" id="UP001236500"/>
    </source>
</evidence>
<dbReference type="SMART" id="SM00220">
    <property type="entry name" value="S_TKc"/>
    <property type="match status" value="1"/>
</dbReference>
<dbReference type="RefSeq" id="WP_280319478.1">
    <property type="nucleotide sequence ID" value="NZ_CP118605.1"/>
</dbReference>
<dbReference type="PROSITE" id="PS00107">
    <property type="entry name" value="PROTEIN_KINASE_ATP"/>
    <property type="match status" value="1"/>
</dbReference>
<dbReference type="InterPro" id="IPR017441">
    <property type="entry name" value="Protein_kinase_ATP_BS"/>
</dbReference>
<dbReference type="EMBL" id="CP118605">
    <property type="protein sequence ID" value="WGL16124.1"/>
    <property type="molecule type" value="Genomic_DNA"/>
</dbReference>